<evidence type="ECO:0000256" key="1">
    <source>
        <dbReference type="SAM" id="MobiDB-lite"/>
    </source>
</evidence>
<dbReference type="PANTHER" id="PTHR13052:SF0">
    <property type="entry name" value="DNA-BINDING PROTEIN-LIKE"/>
    <property type="match status" value="1"/>
</dbReference>
<dbReference type="PANTHER" id="PTHR13052">
    <property type="entry name" value="NFRKB-RELATED"/>
    <property type="match status" value="1"/>
</dbReference>
<dbReference type="InterPro" id="IPR024867">
    <property type="entry name" value="NFRKB"/>
</dbReference>
<dbReference type="Proteomes" id="UP000826271">
    <property type="component" value="Unassembled WGS sequence"/>
</dbReference>
<dbReference type="Pfam" id="PF25793">
    <property type="entry name" value="WHD_2nd_NFRKB"/>
    <property type="match status" value="2"/>
</dbReference>
<name>A0AAV6W393_9LAMI</name>
<sequence length="570" mass="65163">MLNLEACTILESTKKMSDEVFDQEELNAAEILYEMANAQCSSPAYTNDKKAEKKHKKRKFVENGSSSRSHKKNERFRAIHETSDQYDRAVQGLCNLHNVDAQKLPSEFSFSVIHLLSAVRSALTTPLPGHVVNKEVIKKNLSFLNIDQIVRRVRLNPGDPLILECEDPLVELVKGVLNIFSSETRPIGAIPCKPLTVYDKSRKSWRWTGPLPDSLSQNCNKVGISHISWGISQENLIKLVNQFYIWWTIAQPTLRLIASLPEPPLELMQVRDFQTRFNDRKKLNQCTIGQRCDEVRAYFQREEAIRYSVPDKGFLYTTLDGKKSAAAPLRKRSSTTNNKTFAKSRGHYIFKSERPPYFSLLSLVRDAAARLPHGMGTRADICSLIRDSQFIVDDIPEKTVKQLVSGALDRLQSELDPCVEYIGQWGLWVYLHKDRDEEDFVENGTSSVRMKRFGSIISFLNHIHHCGRFRTRDCAEPNTTLLLYGEGYVERKLSLIEDSQFIVDDIPEKTVKQLVSGALDRLQSELDPSVEYIGQWGLWIYLHKDRDAEDFVEIGTSSVRTKRIKISHAN</sequence>
<dbReference type="EMBL" id="WHWC01000297">
    <property type="protein sequence ID" value="KAG8362795.1"/>
    <property type="molecule type" value="Genomic_DNA"/>
</dbReference>
<feature type="region of interest" description="Disordered" evidence="1">
    <location>
        <begin position="44"/>
        <end position="74"/>
    </location>
</feature>
<proteinExistence type="predicted"/>
<comment type="caution">
    <text evidence="3">The sequence shown here is derived from an EMBL/GenBank/DDBJ whole genome shotgun (WGS) entry which is preliminary data.</text>
</comment>
<gene>
    <name evidence="3" type="ORF">BUALT_BualtUnG0036600</name>
</gene>
<accession>A0AAV6W393</accession>
<dbReference type="AlphaFoldDB" id="A0AAV6W393"/>
<feature type="domain" description="Nuclear factor related to kappa-B-binding protein second winged helix" evidence="2">
    <location>
        <begin position="489"/>
        <end position="549"/>
    </location>
</feature>
<organism evidence="3 4">
    <name type="scientific">Buddleja alternifolia</name>
    <dbReference type="NCBI Taxonomy" id="168488"/>
    <lineage>
        <taxon>Eukaryota</taxon>
        <taxon>Viridiplantae</taxon>
        <taxon>Streptophyta</taxon>
        <taxon>Embryophyta</taxon>
        <taxon>Tracheophyta</taxon>
        <taxon>Spermatophyta</taxon>
        <taxon>Magnoliopsida</taxon>
        <taxon>eudicotyledons</taxon>
        <taxon>Gunneridae</taxon>
        <taxon>Pentapetalae</taxon>
        <taxon>asterids</taxon>
        <taxon>lamiids</taxon>
        <taxon>Lamiales</taxon>
        <taxon>Scrophulariaceae</taxon>
        <taxon>Buddlejeae</taxon>
        <taxon>Buddleja</taxon>
    </lineage>
</organism>
<protein>
    <recommendedName>
        <fullName evidence="2">Nuclear factor related to kappa-B-binding protein second winged helix domain-containing protein</fullName>
    </recommendedName>
</protein>
<reference evidence="3" key="1">
    <citation type="submission" date="2019-10" db="EMBL/GenBank/DDBJ databases">
        <authorList>
            <person name="Zhang R."/>
            <person name="Pan Y."/>
            <person name="Wang J."/>
            <person name="Ma R."/>
            <person name="Yu S."/>
        </authorList>
    </citation>
    <scope>NUCLEOTIDE SEQUENCE</scope>
    <source>
        <strain evidence="3">LA-IB0</strain>
        <tissue evidence="3">Leaf</tissue>
    </source>
</reference>
<evidence type="ECO:0000259" key="2">
    <source>
        <dbReference type="Pfam" id="PF25793"/>
    </source>
</evidence>
<dbReference type="InterPro" id="IPR057748">
    <property type="entry name" value="NFRKB_WH_2"/>
</dbReference>
<feature type="domain" description="Nuclear factor related to kappa-B-binding protein second winged helix" evidence="2">
    <location>
        <begin position="296"/>
        <end position="438"/>
    </location>
</feature>
<evidence type="ECO:0000313" key="3">
    <source>
        <dbReference type="EMBL" id="KAG8362795.1"/>
    </source>
</evidence>
<dbReference type="GO" id="GO:0031011">
    <property type="term" value="C:Ino80 complex"/>
    <property type="evidence" value="ECO:0007669"/>
    <property type="project" value="InterPro"/>
</dbReference>
<keyword evidence="4" id="KW-1185">Reference proteome</keyword>
<evidence type="ECO:0000313" key="4">
    <source>
        <dbReference type="Proteomes" id="UP000826271"/>
    </source>
</evidence>